<dbReference type="SUPFAM" id="SSF48295">
    <property type="entry name" value="TrpR-like"/>
    <property type="match status" value="1"/>
</dbReference>
<dbReference type="Proteomes" id="UP000597459">
    <property type="component" value="Unassembled WGS sequence"/>
</dbReference>
<dbReference type="NCBIfam" id="NF047593">
    <property type="entry name" value="IS66_ISAeme5_TnpA"/>
    <property type="match status" value="1"/>
</dbReference>
<dbReference type="InterPro" id="IPR010921">
    <property type="entry name" value="Trp_repressor/repl_initiator"/>
</dbReference>
<protein>
    <submittedName>
        <fullName evidence="1">Transposase</fullName>
    </submittedName>
</protein>
<keyword evidence="2" id="KW-1185">Reference proteome</keyword>
<dbReference type="GO" id="GO:0004803">
    <property type="term" value="F:transposase activity"/>
    <property type="evidence" value="ECO:0007669"/>
    <property type="project" value="InterPro"/>
</dbReference>
<dbReference type="RefSeq" id="WP_166318565.1">
    <property type="nucleotide sequence ID" value="NZ_WOTH01000053.1"/>
</dbReference>
<comment type="caution">
    <text evidence="1">The sequence shown here is derived from an EMBL/GenBank/DDBJ whole genome shotgun (WGS) entry which is preliminary data.</text>
</comment>
<gene>
    <name evidence="1" type="ORF">GOB87_14795</name>
</gene>
<dbReference type="GO" id="GO:0043565">
    <property type="term" value="F:sequence-specific DNA binding"/>
    <property type="evidence" value="ECO:0007669"/>
    <property type="project" value="InterPro"/>
</dbReference>
<dbReference type="EMBL" id="WOTH01000053">
    <property type="protein sequence ID" value="NHO55192.1"/>
    <property type="molecule type" value="Genomic_DNA"/>
</dbReference>
<sequence>MMDREALWRTRLTDFAESGQSQKAFCEERGYSPKALRQWARTPRFVPSREDISTAEPTVPEGRAEEFLCPTPEATSVTTRSWAELVNKGGVRRRWTDENRLALLQDALQSGLTLERYARLNHLTPSVLYRWYHQFSTQLQERPDAPLSREAAFADVQISDPVVTSPISNRPPERPNAIFRSLEIVLNNGRTLRFPDGVGLADAVCLINALDTSP</sequence>
<name>A0A967EIB9_9PROT</name>
<dbReference type="GO" id="GO:0006313">
    <property type="term" value="P:DNA transposition"/>
    <property type="evidence" value="ECO:0007669"/>
    <property type="project" value="InterPro"/>
</dbReference>
<proteinExistence type="predicted"/>
<dbReference type="AlphaFoldDB" id="A0A967EIB9"/>
<reference evidence="1" key="1">
    <citation type="submission" date="2019-11" db="EMBL/GenBank/DDBJ databases">
        <title>Description of new Acetobacter species.</title>
        <authorList>
            <person name="Cleenwerck I."/>
            <person name="Sombolestani A.S."/>
        </authorList>
    </citation>
    <scope>NUCLEOTIDE SEQUENCE</scope>
    <source>
        <strain evidence="1">LMG 1626</strain>
    </source>
</reference>
<accession>A0A967EIB9</accession>
<organism evidence="1 2">
    <name type="scientific">Acetobacter estunensis</name>
    <dbReference type="NCBI Taxonomy" id="104097"/>
    <lineage>
        <taxon>Bacteria</taxon>
        <taxon>Pseudomonadati</taxon>
        <taxon>Pseudomonadota</taxon>
        <taxon>Alphaproteobacteria</taxon>
        <taxon>Acetobacterales</taxon>
        <taxon>Acetobacteraceae</taxon>
        <taxon>Acetobacter</taxon>
    </lineage>
</organism>
<dbReference type="InterPro" id="IPR002514">
    <property type="entry name" value="Transposase_8"/>
</dbReference>
<evidence type="ECO:0000313" key="1">
    <source>
        <dbReference type="EMBL" id="NHO55192.1"/>
    </source>
</evidence>
<dbReference type="Pfam" id="PF01527">
    <property type="entry name" value="HTH_Tnp_1"/>
    <property type="match status" value="1"/>
</dbReference>
<evidence type="ECO:0000313" key="2">
    <source>
        <dbReference type="Proteomes" id="UP000597459"/>
    </source>
</evidence>